<dbReference type="AlphaFoldDB" id="A0AAP0GFR2"/>
<dbReference type="Proteomes" id="UP001418222">
    <property type="component" value="Unassembled WGS sequence"/>
</dbReference>
<organism evidence="2 3">
    <name type="scientific">Platanthera zijinensis</name>
    <dbReference type="NCBI Taxonomy" id="2320716"/>
    <lineage>
        <taxon>Eukaryota</taxon>
        <taxon>Viridiplantae</taxon>
        <taxon>Streptophyta</taxon>
        <taxon>Embryophyta</taxon>
        <taxon>Tracheophyta</taxon>
        <taxon>Spermatophyta</taxon>
        <taxon>Magnoliopsida</taxon>
        <taxon>Liliopsida</taxon>
        <taxon>Asparagales</taxon>
        <taxon>Orchidaceae</taxon>
        <taxon>Orchidoideae</taxon>
        <taxon>Orchideae</taxon>
        <taxon>Orchidinae</taxon>
        <taxon>Platanthera</taxon>
    </lineage>
</organism>
<proteinExistence type="predicted"/>
<accession>A0AAP0GFR2</accession>
<evidence type="ECO:0000313" key="3">
    <source>
        <dbReference type="Proteomes" id="UP001418222"/>
    </source>
</evidence>
<comment type="caution">
    <text evidence="2">The sequence shown here is derived from an EMBL/GenBank/DDBJ whole genome shotgun (WGS) entry which is preliminary data.</text>
</comment>
<gene>
    <name evidence="2" type="ORF">KSP39_PZI000070</name>
</gene>
<evidence type="ECO:0000313" key="2">
    <source>
        <dbReference type="EMBL" id="KAK8957329.1"/>
    </source>
</evidence>
<feature type="compositionally biased region" description="Pro residues" evidence="1">
    <location>
        <begin position="98"/>
        <end position="114"/>
    </location>
</feature>
<feature type="region of interest" description="Disordered" evidence="1">
    <location>
        <begin position="166"/>
        <end position="188"/>
    </location>
</feature>
<feature type="compositionally biased region" description="Low complexity" evidence="1">
    <location>
        <begin position="115"/>
        <end position="124"/>
    </location>
</feature>
<protein>
    <submittedName>
        <fullName evidence="2">Uncharacterized protein</fullName>
    </submittedName>
</protein>
<sequence>MAWELLLWVVAFVVVISLVAVDAYQFRIIGRPTLAIGTISDIPGLCGGCLHGPGTTTFPDSTFAMSKPVSDTTSTFAQTSLPLPPFQPLPTAAAFPIQQPPSQFPSPKQPPLLPQPLNHSSNSSYLPPSAIPPKTAVAHHCQRLHSPRTSTIPVFLTPTAKRPLFSSILQPPAPKPQPFPSLASASLP</sequence>
<name>A0AAP0GFR2_9ASPA</name>
<dbReference type="EMBL" id="JBBWWQ010000001">
    <property type="protein sequence ID" value="KAK8957329.1"/>
    <property type="molecule type" value="Genomic_DNA"/>
</dbReference>
<reference evidence="2 3" key="1">
    <citation type="journal article" date="2022" name="Nat. Plants">
        <title>Genomes of leafy and leafless Platanthera orchids illuminate the evolution of mycoheterotrophy.</title>
        <authorList>
            <person name="Li M.H."/>
            <person name="Liu K.W."/>
            <person name="Li Z."/>
            <person name="Lu H.C."/>
            <person name="Ye Q.L."/>
            <person name="Zhang D."/>
            <person name="Wang J.Y."/>
            <person name="Li Y.F."/>
            <person name="Zhong Z.M."/>
            <person name="Liu X."/>
            <person name="Yu X."/>
            <person name="Liu D.K."/>
            <person name="Tu X.D."/>
            <person name="Liu B."/>
            <person name="Hao Y."/>
            <person name="Liao X.Y."/>
            <person name="Jiang Y.T."/>
            <person name="Sun W.H."/>
            <person name="Chen J."/>
            <person name="Chen Y.Q."/>
            <person name="Ai Y."/>
            <person name="Zhai J.W."/>
            <person name="Wu S.S."/>
            <person name="Zhou Z."/>
            <person name="Hsiao Y.Y."/>
            <person name="Wu W.L."/>
            <person name="Chen Y.Y."/>
            <person name="Lin Y.F."/>
            <person name="Hsu J.L."/>
            <person name="Li C.Y."/>
            <person name="Wang Z.W."/>
            <person name="Zhao X."/>
            <person name="Zhong W.Y."/>
            <person name="Ma X.K."/>
            <person name="Ma L."/>
            <person name="Huang J."/>
            <person name="Chen G.Z."/>
            <person name="Huang M.Z."/>
            <person name="Huang L."/>
            <person name="Peng D.H."/>
            <person name="Luo Y.B."/>
            <person name="Zou S.Q."/>
            <person name="Chen S.P."/>
            <person name="Lan S."/>
            <person name="Tsai W.C."/>
            <person name="Van de Peer Y."/>
            <person name="Liu Z.J."/>
        </authorList>
    </citation>
    <scope>NUCLEOTIDE SEQUENCE [LARGE SCALE GENOMIC DNA]</scope>
    <source>
        <strain evidence="2">Lor287</strain>
    </source>
</reference>
<keyword evidence="3" id="KW-1185">Reference proteome</keyword>
<feature type="region of interest" description="Disordered" evidence="1">
    <location>
        <begin position="97"/>
        <end position="129"/>
    </location>
</feature>
<evidence type="ECO:0000256" key="1">
    <source>
        <dbReference type="SAM" id="MobiDB-lite"/>
    </source>
</evidence>